<evidence type="ECO:0000256" key="3">
    <source>
        <dbReference type="ARBA" id="ARBA00012000"/>
    </source>
</evidence>
<gene>
    <name evidence="15" type="ORF">KME25_00720</name>
</gene>
<keyword evidence="7" id="KW-0227">DNA damage</keyword>
<dbReference type="Gene3D" id="1.10.340.30">
    <property type="entry name" value="Hypothetical protein, domain 2"/>
    <property type="match status" value="1"/>
</dbReference>
<evidence type="ECO:0000256" key="12">
    <source>
        <dbReference type="ARBA" id="ARBA00023163"/>
    </source>
</evidence>
<dbReference type="EC" id="3.2.2.21" evidence="3"/>
<dbReference type="SUPFAM" id="SSF48150">
    <property type="entry name" value="DNA-glycosylase"/>
    <property type="match status" value="1"/>
</dbReference>
<dbReference type="AlphaFoldDB" id="A0A951PI51"/>
<dbReference type="SUPFAM" id="SSF55945">
    <property type="entry name" value="TATA-box binding protein-like"/>
    <property type="match status" value="1"/>
</dbReference>
<keyword evidence="10" id="KW-0238">DNA-binding</keyword>
<dbReference type="InterPro" id="IPR009057">
    <property type="entry name" value="Homeodomain-like_sf"/>
</dbReference>
<dbReference type="InterPro" id="IPR035451">
    <property type="entry name" value="Ada-like_dom_sf"/>
</dbReference>
<dbReference type="Proteomes" id="UP000753908">
    <property type="component" value="Unassembled WGS sequence"/>
</dbReference>
<dbReference type="Pfam" id="PF12833">
    <property type="entry name" value="HTH_18"/>
    <property type="match status" value="1"/>
</dbReference>
<organism evidence="15 16">
    <name type="scientific">Symplocastrum torsivum CPER-KK1</name>
    <dbReference type="NCBI Taxonomy" id="450513"/>
    <lineage>
        <taxon>Bacteria</taxon>
        <taxon>Bacillati</taxon>
        <taxon>Cyanobacteriota</taxon>
        <taxon>Cyanophyceae</taxon>
        <taxon>Oscillatoriophycideae</taxon>
        <taxon>Oscillatoriales</taxon>
        <taxon>Microcoleaceae</taxon>
        <taxon>Symplocastrum</taxon>
    </lineage>
</organism>
<dbReference type="Pfam" id="PF00730">
    <property type="entry name" value="HhH-GPD"/>
    <property type="match status" value="1"/>
</dbReference>
<evidence type="ECO:0000313" key="15">
    <source>
        <dbReference type="EMBL" id="MBW4542963.1"/>
    </source>
</evidence>
<dbReference type="PROSITE" id="PS01124">
    <property type="entry name" value="HTH_ARAC_FAMILY_2"/>
    <property type="match status" value="1"/>
</dbReference>
<dbReference type="InterPro" id="IPR023170">
    <property type="entry name" value="HhH_base_excis_C"/>
</dbReference>
<keyword evidence="8" id="KW-0862">Zinc</keyword>
<reference evidence="15" key="2">
    <citation type="journal article" date="2022" name="Microbiol. Resour. Announc.">
        <title>Metagenome Sequencing to Explore Phylogenomics of Terrestrial Cyanobacteria.</title>
        <authorList>
            <person name="Ward R.D."/>
            <person name="Stajich J.E."/>
            <person name="Johansen J.R."/>
            <person name="Huntemann M."/>
            <person name="Clum A."/>
            <person name="Foster B."/>
            <person name="Foster B."/>
            <person name="Roux S."/>
            <person name="Palaniappan K."/>
            <person name="Varghese N."/>
            <person name="Mukherjee S."/>
            <person name="Reddy T.B.K."/>
            <person name="Daum C."/>
            <person name="Copeland A."/>
            <person name="Chen I.A."/>
            <person name="Ivanova N.N."/>
            <person name="Kyrpides N.C."/>
            <person name="Shapiro N."/>
            <person name="Eloe-Fadrosh E.A."/>
            <person name="Pietrasiak N."/>
        </authorList>
    </citation>
    <scope>NUCLEOTIDE SEQUENCE</scope>
    <source>
        <strain evidence="15">CPER-KK1</strain>
    </source>
</reference>
<dbReference type="PANTHER" id="PTHR43003">
    <property type="entry name" value="DNA-3-METHYLADENINE GLYCOSYLASE"/>
    <property type="match status" value="1"/>
</dbReference>
<dbReference type="InterPro" id="IPR003265">
    <property type="entry name" value="HhH-GPD_domain"/>
</dbReference>
<evidence type="ECO:0000313" key="16">
    <source>
        <dbReference type="Proteomes" id="UP000753908"/>
    </source>
</evidence>
<dbReference type="GO" id="GO:0032131">
    <property type="term" value="F:alkylated DNA binding"/>
    <property type="evidence" value="ECO:0007669"/>
    <property type="project" value="TreeGrafter"/>
</dbReference>
<dbReference type="GO" id="GO:0003700">
    <property type="term" value="F:DNA-binding transcription factor activity"/>
    <property type="evidence" value="ECO:0007669"/>
    <property type="project" value="InterPro"/>
</dbReference>
<dbReference type="GO" id="GO:0043565">
    <property type="term" value="F:sequence-specific DNA binding"/>
    <property type="evidence" value="ECO:0007669"/>
    <property type="project" value="InterPro"/>
</dbReference>
<dbReference type="Gene3D" id="3.30.310.20">
    <property type="entry name" value="DNA-3-methyladenine glycosylase AlkA, N-terminal domain"/>
    <property type="match status" value="1"/>
</dbReference>
<dbReference type="EMBL" id="JAHHIF010000001">
    <property type="protein sequence ID" value="MBW4542963.1"/>
    <property type="molecule type" value="Genomic_DNA"/>
</dbReference>
<dbReference type="FunFam" id="3.40.10.10:FF:000001">
    <property type="entry name" value="DNA-3-methyladenine glycosylase 2"/>
    <property type="match status" value="1"/>
</dbReference>
<evidence type="ECO:0000256" key="13">
    <source>
        <dbReference type="ARBA" id="ARBA00023204"/>
    </source>
</evidence>
<keyword evidence="5" id="KW-0808">Transferase</keyword>
<dbReference type="Pfam" id="PF06029">
    <property type="entry name" value="AlkA_N"/>
    <property type="match status" value="1"/>
</dbReference>
<dbReference type="SMART" id="SM00342">
    <property type="entry name" value="HTH_ARAC"/>
    <property type="match status" value="1"/>
</dbReference>
<keyword evidence="4" id="KW-0489">Methyltransferase</keyword>
<dbReference type="InterPro" id="IPR010316">
    <property type="entry name" value="AlkA_N"/>
</dbReference>
<keyword evidence="13" id="KW-0234">DNA repair</keyword>
<evidence type="ECO:0000256" key="2">
    <source>
        <dbReference type="ARBA" id="ARBA00001947"/>
    </source>
</evidence>
<keyword evidence="11" id="KW-0010">Activator</keyword>
<reference evidence="15" key="1">
    <citation type="submission" date="2021-05" db="EMBL/GenBank/DDBJ databases">
        <authorList>
            <person name="Pietrasiak N."/>
            <person name="Ward R."/>
            <person name="Stajich J.E."/>
            <person name="Kurbessoian T."/>
        </authorList>
    </citation>
    <scope>NUCLEOTIDE SEQUENCE</scope>
    <source>
        <strain evidence="15">CPER-KK1</strain>
    </source>
</reference>
<accession>A0A951PI51</accession>
<dbReference type="InterPro" id="IPR037046">
    <property type="entry name" value="AlkA_N_sf"/>
</dbReference>
<dbReference type="Gene3D" id="1.10.10.60">
    <property type="entry name" value="Homeodomain-like"/>
    <property type="match status" value="1"/>
</dbReference>
<evidence type="ECO:0000256" key="9">
    <source>
        <dbReference type="ARBA" id="ARBA00023015"/>
    </source>
</evidence>
<keyword evidence="12" id="KW-0804">Transcription</keyword>
<dbReference type="GO" id="GO:0032259">
    <property type="term" value="P:methylation"/>
    <property type="evidence" value="ECO:0007669"/>
    <property type="project" value="UniProtKB-KW"/>
</dbReference>
<dbReference type="Gene3D" id="3.40.10.10">
    <property type="entry name" value="DNA Methylphosphotriester Repair Domain"/>
    <property type="match status" value="1"/>
</dbReference>
<comment type="cofactor">
    <cofactor evidence="2">
        <name>Zn(2+)</name>
        <dbReference type="ChEBI" id="CHEBI:29105"/>
    </cofactor>
</comment>
<name>A0A951PI51_9CYAN</name>
<evidence type="ECO:0000256" key="11">
    <source>
        <dbReference type="ARBA" id="ARBA00023159"/>
    </source>
</evidence>
<dbReference type="InterPro" id="IPR051912">
    <property type="entry name" value="Alkylbase_DNA_Glycosylase/TA"/>
</dbReference>
<dbReference type="SUPFAM" id="SSF46689">
    <property type="entry name" value="Homeodomain-like"/>
    <property type="match status" value="1"/>
</dbReference>
<evidence type="ECO:0000256" key="1">
    <source>
        <dbReference type="ARBA" id="ARBA00000086"/>
    </source>
</evidence>
<evidence type="ECO:0000256" key="7">
    <source>
        <dbReference type="ARBA" id="ARBA00022763"/>
    </source>
</evidence>
<dbReference type="Gene3D" id="1.10.1670.10">
    <property type="entry name" value="Helix-hairpin-Helix base-excision DNA repair enzymes (C-terminal)"/>
    <property type="match status" value="1"/>
</dbReference>
<dbReference type="InterPro" id="IPR011257">
    <property type="entry name" value="DNA_glycosylase"/>
</dbReference>
<proteinExistence type="predicted"/>
<dbReference type="Pfam" id="PF02805">
    <property type="entry name" value="Ada_Zn_binding"/>
    <property type="match status" value="1"/>
</dbReference>
<dbReference type="InterPro" id="IPR018060">
    <property type="entry name" value="HTH_AraC"/>
</dbReference>
<dbReference type="InterPro" id="IPR004026">
    <property type="entry name" value="Ada_DNA_repair_Zn-bd"/>
</dbReference>
<keyword evidence="6" id="KW-0479">Metal-binding</keyword>
<dbReference type="GO" id="GO:0008725">
    <property type="term" value="F:DNA-3-methyladenine glycosylase activity"/>
    <property type="evidence" value="ECO:0007669"/>
    <property type="project" value="TreeGrafter"/>
</dbReference>
<evidence type="ECO:0000259" key="14">
    <source>
        <dbReference type="PROSITE" id="PS01124"/>
    </source>
</evidence>
<dbReference type="CDD" id="cd00056">
    <property type="entry name" value="ENDO3c"/>
    <property type="match status" value="1"/>
</dbReference>
<dbReference type="PANTHER" id="PTHR43003:SF13">
    <property type="entry name" value="DNA-3-METHYLADENINE GLYCOSYLASE 2"/>
    <property type="match status" value="1"/>
</dbReference>
<evidence type="ECO:0000256" key="4">
    <source>
        <dbReference type="ARBA" id="ARBA00022603"/>
    </source>
</evidence>
<feature type="domain" description="HTH araC/xylS-type" evidence="14">
    <location>
        <begin position="89"/>
        <end position="187"/>
    </location>
</feature>
<dbReference type="SMART" id="SM00478">
    <property type="entry name" value="ENDO3c"/>
    <property type="match status" value="1"/>
</dbReference>
<dbReference type="GO" id="GO:0005737">
    <property type="term" value="C:cytoplasm"/>
    <property type="evidence" value="ECO:0007669"/>
    <property type="project" value="TreeGrafter"/>
</dbReference>
<dbReference type="SMART" id="SM01009">
    <property type="entry name" value="AlkA_N"/>
    <property type="match status" value="1"/>
</dbReference>
<dbReference type="GO" id="GO:0008168">
    <property type="term" value="F:methyltransferase activity"/>
    <property type="evidence" value="ECO:0007669"/>
    <property type="project" value="UniProtKB-KW"/>
</dbReference>
<dbReference type="GO" id="GO:0032993">
    <property type="term" value="C:protein-DNA complex"/>
    <property type="evidence" value="ECO:0007669"/>
    <property type="project" value="TreeGrafter"/>
</dbReference>
<sequence>MSSLLDPDACYRAIQTKDVRFDGRIFIAVRTTGIFCRPICPAQTPKRENCTFFASAAAAHEAGFRPCLRCRPELSPNLFALVGTASTVSRSLRLIAEGALDDGTVGELAARVGVGDRHLRQLFAKHLGTSPRAVAQTRRLLFAKQLLDETSLSITDVAMAAGFSSIRRFNAVIHKTYQRSPSELRSAQTKLGDASKTPEITLKLPFSPPYNWSAFVRFLSARATPGLESVGSDFYQRTISLDGMHGVVEVRPVKEQHYLVANIRFPKVALLGQIVERLRRMFDLDANVAEIITHLRCDRILRPAISTLPGLRVPGAWDSFELAVRAILGQQVSVTAATTLAGRIVETYGERLVIEGMSWGESNLRFVFPRPEVLANADLTSIGITRSRAFAITSLAAAVVQDNQILTNFQNLDDAVQKLSKLPGIGEWTAQYIAMRALREPDAFPVTDLGLLRAMEKLGHPVTKTQLLYVSQAWQPWRAYAAMILWLSLDSSLLPLQEELSA</sequence>
<keyword evidence="9" id="KW-0805">Transcription regulation</keyword>
<comment type="caution">
    <text evidence="15">The sequence shown here is derived from an EMBL/GenBank/DDBJ whole genome shotgun (WGS) entry which is preliminary data.</text>
</comment>
<dbReference type="GO" id="GO:0008270">
    <property type="term" value="F:zinc ion binding"/>
    <property type="evidence" value="ECO:0007669"/>
    <property type="project" value="InterPro"/>
</dbReference>
<evidence type="ECO:0000256" key="5">
    <source>
        <dbReference type="ARBA" id="ARBA00022679"/>
    </source>
</evidence>
<evidence type="ECO:0000256" key="6">
    <source>
        <dbReference type="ARBA" id="ARBA00022723"/>
    </source>
</evidence>
<comment type="catalytic activity">
    <reaction evidence="1">
        <text>Hydrolysis of alkylated DNA, releasing 3-methyladenine, 3-methylguanine, 7-methylguanine and 7-methyladenine.</text>
        <dbReference type="EC" id="3.2.2.21"/>
    </reaction>
</comment>
<dbReference type="GO" id="GO:0043916">
    <property type="term" value="F:DNA-7-methylguanine glycosylase activity"/>
    <property type="evidence" value="ECO:0007669"/>
    <property type="project" value="TreeGrafter"/>
</dbReference>
<dbReference type="GO" id="GO:0006307">
    <property type="term" value="P:DNA alkylation repair"/>
    <property type="evidence" value="ECO:0007669"/>
    <property type="project" value="TreeGrafter"/>
</dbReference>
<evidence type="ECO:0000256" key="8">
    <source>
        <dbReference type="ARBA" id="ARBA00022833"/>
    </source>
</evidence>
<dbReference type="SUPFAM" id="SSF57884">
    <property type="entry name" value="Ada DNA repair protein, N-terminal domain (N-Ada 10)"/>
    <property type="match status" value="1"/>
</dbReference>
<protein>
    <recommendedName>
        <fullName evidence="3">DNA-3-methyladenine glycosylase II</fullName>
        <ecNumber evidence="3">3.2.2.21</ecNumber>
    </recommendedName>
</protein>
<dbReference type="GO" id="GO:0006285">
    <property type="term" value="P:base-excision repair, AP site formation"/>
    <property type="evidence" value="ECO:0007669"/>
    <property type="project" value="TreeGrafter"/>
</dbReference>
<evidence type="ECO:0000256" key="10">
    <source>
        <dbReference type="ARBA" id="ARBA00023125"/>
    </source>
</evidence>